<dbReference type="Proteomes" id="UP001380953">
    <property type="component" value="Unassembled WGS sequence"/>
</dbReference>
<accession>A0ACC6PI04</accession>
<gene>
    <name evidence="1" type="ORF">WKI47_21255</name>
</gene>
<sequence>MRLDDSQSQAISELFEEMEKFLRTYAQSHGKDVFLAEEAVQKTFEMACRKVEKVLASPNPKGWLMNTLKYVISDMNRTSKQTAKKIENIRFEKRSIVFSEPDSLDLDLLYAGLTNQRDYQLIKSVFLSGYSTTEIAKQLGISIEACKKRIQRAKKKIRKRIEQELEDDCASFSETFNSILKYSIARIVLTTFRSGIFVCWY</sequence>
<dbReference type="EMBL" id="JBBKAR010000056">
    <property type="protein sequence ID" value="MEJ8306442.1"/>
    <property type="molecule type" value="Genomic_DNA"/>
</dbReference>
<protein>
    <submittedName>
        <fullName evidence="1">Sigma-70 family RNA polymerase sigma factor</fullName>
    </submittedName>
</protein>
<name>A0ACC6PI04_9BACL</name>
<evidence type="ECO:0000313" key="1">
    <source>
        <dbReference type="EMBL" id="MEJ8306442.1"/>
    </source>
</evidence>
<organism evidence="1 2">
    <name type="scientific">Saccharibacillus sacchari</name>
    <dbReference type="NCBI Taxonomy" id="456493"/>
    <lineage>
        <taxon>Bacteria</taxon>
        <taxon>Bacillati</taxon>
        <taxon>Bacillota</taxon>
        <taxon>Bacilli</taxon>
        <taxon>Bacillales</taxon>
        <taxon>Paenibacillaceae</taxon>
        <taxon>Saccharibacillus</taxon>
    </lineage>
</organism>
<evidence type="ECO:0000313" key="2">
    <source>
        <dbReference type="Proteomes" id="UP001380953"/>
    </source>
</evidence>
<keyword evidence="2" id="KW-1185">Reference proteome</keyword>
<comment type="caution">
    <text evidence="1">The sequence shown here is derived from an EMBL/GenBank/DDBJ whole genome shotgun (WGS) entry which is preliminary data.</text>
</comment>
<reference evidence="1" key="1">
    <citation type="submission" date="2024-03" db="EMBL/GenBank/DDBJ databases">
        <title>Whole genome sequecning of epiphytes from Marcgravia umbellata leaves.</title>
        <authorList>
            <person name="Kumar G."/>
            <person name="Savka M.A."/>
        </authorList>
    </citation>
    <scope>NUCLEOTIDE SEQUENCE</scope>
    <source>
        <strain evidence="1">RIT_BL5</strain>
    </source>
</reference>
<proteinExistence type="predicted"/>